<dbReference type="RefSeq" id="WP_130649649.1">
    <property type="nucleotide sequence ID" value="NZ_BMHA01000003.1"/>
</dbReference>
<keyword evidence="1" id="KW-0472">Membrane</keyword>
<comment type="caution">
    <text evidence="2">The sequence shown here is derived from an EMBL/GenBank/DDBJ whole genome shotgun (WGS) entry which is preliminary data.</text>
</comment>
<sequence length="133" mass="13853">MDILTTIHQFAGYVIALVVLASATAAFGRAHDAREFTAGPYVAAAVLLDVQVTLGLVIYGVGGYWDHASPLLRYVHPLLAVLALVAAHVGVRRGRAQRMAAEAHQAAGRGLLVALVLVFGAVMASTVGVRGLI</sequence>
<keyword evidence="1" id="KW-1133">Transmembrane helix</keyword>
<proteinExistence type="predicted"/>
<feature type="transmembrane region" description="Helical" evidence="1">
    <location>
        <begin position="74"/>
        <end position="91"/>
    </location>
</feature>
<reference evidence="2" key="2">
    <citation type="submission" date="2020-09" db="EMBL/GenBank/DDBJ databases">
        <authorList>
            <person name="Sun Q."/>
            <person name="Zhou Y."/>
        </authorList>
    </citation>
    <scope>NUCLEOTIDE SEQUENCE</scope>
    <source>
        <strain evidence="2">CGMCC 1.14988</strain>
    </source>
</reference>
<protein>
    <submittedName>
        <fullName evidence="2">Uncharacterized protein</fullName>
    </submittedName>
</protein>
<organism evidence="2 3">
    <name type="scientific">Egicoccus halophilus</name>
    <dbReference type="NCBI Taxonomy" id="1670830"/>
    <lineage>
        <taxon>Bacteria</taxon>
        <taxon>Bacillati</taxon>
        <taxon>Actinomycetota</taxon>
        <taxon>Nitriliruptoria</taxon>
        <taxon>Egicoccales</taxon>
        <taxon>Egicoccaceae</taxon>
        <taxon>Egicoccus</taxon>
    </lineage>
</organism>
<feature type="transmembrane region" description="Helical" evidence="1">
    <location>
        <begin position="111"/>
        <end position="132"/>
    </location>
</feature>
<evidence type="ECO:0000313" key="2">
    <source>
        <dbReference type="EMBL" id="GGI04477.1"/>
    </source>
</evidence>
<evidence type="ECO:0000256" key="1">
    <source>
        <dbReference type="SAM" id="Phobius"/>
    </source>
</evidence>
<reference evidence="2" key="1">
    <citation type="journal article" date="2014" name="Int. J. Syst. Evol. Microbiol.">
        <title>Complete genome sequence of Corynebacterium casei LMG S-19264T (=DSM 44701T), isolated from a smear-ripened cheese.</title>
        <authorList>
            <consortium name="US DOE Joint Genome Institute (JGI-PGF)"/>
            <person name="Walter F."/>
            <person name="Albersmeier A."/>
            <person name="Kalinowski J."/>
            <person name="Ruckert C."/>
        </authorList>
    </citation>
    <scope>NUCLEOTIDE SEQUENCE</scope>
    <source>
        <strain evidence="2">CGMCC 1.14988</strain>
    </source>
</reference>
<keyword evidence="1" id="KW-0812">Transmembrane</keyword>
<keyword evidence="3" id="KW-1185">Reference proteome</keyword>
<dbReference type="Proteomes" id="UP000650511">
    <property type="component" value="Unassembled WGS sequence"/>
</dbReference>
<name>A0A8J3AD94_9ACTN</name>
<gene>
    <name evidence="2" type="ORF">GCM10011354_09290</name>
</gene>
<accession>A0A8J3AD94</accession>
<feature type="transmembrane region" description="Helical" evidence="1">
    <location>
        <begin position="40"/>
        <end position="62"/>
    </location>
</feature>
<feature type="transmembrane region" description="Helical" evidence="1">
    <location>
        <begin position="6"/>
        <end position="28"/>
    </location>
</feature>
<dbReference type="AlphaFoldDB" id="A0A8J3AD94"/>
<evidence type="ECO:0000313" key="3">
    <source>
        <dbReference type="Proteomes" id="UP000650511"/>
    </source>
</evidence>
<dbReference type="EMBL" id="BMHA01000003">
    <property type="protein sequence ID" value="GGI04477.1"/>
    <property type="molecule type" value="Genomic_DNA"/>
</dbReference>